<feature type="compositionally biased region" description="Basic and acidic residues" evidence="1">
    <location>
        <begin position="1"/>
        <end position="12"/>
    </location>
</feature>
<proteinExistence type="predicted"/>
<feature type="region of interest" description="Disordered" evidence="1">
    <location>
        <begin position="1"/>
        <end position="32"/>
    </location>
</feature>
<dbReference type="EMBL" id="PQXH01000062">
    <property type="protein sequence ID" value="TGO13829.1"/>
    <property type="molecule type" value="Genomic_DNA"/>
</dbReference>
<gene>
    <name evidence="2" type="ORF">BTUL_0062g00020</name>
</gene>
<comment type="caution">
    <text evidence="2">The sequence shown here is derived from an EMBL/GenBank/DDBJ whole genome shotgun (WGS) entry which is preliminary data.</text>
</comment>
<dbReference type="Proteomes" id="UP000297777">
    <property type="component" value="Unassembled WGS sequence"/>
</dbReference>
<accession>A0A4Z1ER53</accession>
<evidence type="ECO:0000313" key="2">
    <source>
        <dbReference type="EMBL" id="TGO13829.1"/>
    </source>
</evidence>
<evidence type="ECO:0000313" key="3">
    <source>
        <dbReference type="Proteomes" id="UP000297777"/>
    </source>
</evidence>
<reference evidence="2 3" key="1">
    <citation type="submission" date="2017-12" db="EMBL/GenBank/DDBJ databases">
        <title>Comparative genomics of Botrytis spp.</title>
        <authorList>
            <person name="Valero-Jimenez C.A."/>
            <person name="Tapia P."/>
            <person name="Veloso J."/>
            <person name="Silva-Moreno E."/>
            <person name="Staats M."/>
            <person name="Valdes J.H."/>
            <person name="Van Kan J.A.L."/>
        </authorList>
    </citation>
    <scope>NUCLEOTIDE SEQUENCE [LARGE SCALE GENOMIC DNA]</scope>
    <source>
        <strain evidence="2 3">Bt9001</strain>
    </source>
</reference>
<keyword evidence="3" id="KW-1185">Reference proteome</keyword>
<dbReference type="AlphaFoldDB" id="A0A4Z1ER53"/>
<organism evidence="2 3">
    <name type="scientific">Botrytis tulipae</name>
    <dbReference type="NCBI Taxonomy" id="87230"/>
    <lineage>
        <taxon>Eukaryota</taxon>
        <taxon>Fungi</taxon>
        <taxon>Dikarya</taxon>
        <taxon>Ascomycota</taxon>
        <taxon>Pezizomycotina</taxon>
        <taxon>Leotiomycetes</taxon>
        <taxon>Helotiales</taxon>
        <taxon>Sclerotiniaceae</taxon>
        <taxon>Botrytis</taxon>
    </lineage>
</organism>
<feature type="region of interest" description="Disordered" evidence="1">
    <location>
        <begin position="85"/>
        <end position="113"/>
    </location>
</feature>
<name>A0A4Z1ER53_9HELO</name>
<protein>
    <submittedName>
        <fullName evidence="2">Uncharacterized protein</fullName>
    </submittedName>
</protein>
<evidence type="ECO:0000256" key="1">
    <source>
        <dbReference type="SAM" id="MobiDB-lite"/>
    </source>
</evidence>
<sequence>MAINASEKERPSLGHADQSTCASPPAEEPDTTAVATIPKMATSANEGGIANTSRMIADTTPNTTEHAPLFDKLRNAIVPVRQCDPTENVSSNANIAPSSSYPNRPISNLPASA</sequence>